<sequence length="205" mass="22697">MGILFLSGCGDTSPAANYPRPWTENQIISRSHLEEFLLEATGQNLVSKSGKSLDEFLRDVKLLAPGQVVFRVKKYDTEADRIWTAISASGLQEVSKIEVLQAASSKGEMPDLTLELTYFAYKLADCGAVINPRKIDSVSLMSPGFGCSVERNRMLSLSYPPDWQQGRQSTPSLAIQDGQAVQSLYEKAPRVFPSANERYSSKRIK</sequence>
<dbReference type="EMBL" id="CP098747">
    <property type="protein sequence ID" value="USG63037.1"/>
    <property type="molecule type" value="Genomic_DNA"/>
</dbReference>
<evidence type="ECO:0000313" key="1">
    <source>
        <dbReference type="EMBL" id="USG63037.1"/>
    </source>
</evidence>
<keyword evidence="2" id="KW-1185">Reference proteome</keyword>
<name>A0ABY4W7N4_9PROT</name>
<dbReference type="RefSeq" id="WP_251937515.1">
    <property type="nucleotide sequence ID" value="NZ_CP098747.1"/>
</dbReference>
<gene>
    <name evidence="1" type="ORF">NBZ79_08600</name>
</gene>
<protein>
    <recommendedName>
        <fullName evidence="3">Lipoprotein</fullName>
    </recommendedName>
</protein>
<reference evidence="1" key="1">
    <citation type="submission" date="2022-06" db="EMBL/GenBank/DDBJ databases">
        <title>Sneathiella actinostolidae sp. nov., isolated from a sea anemonein the Western Pacific Ocean.</title>
        <authorList>
            <person name="Wei M.J."/>
        </authorList>
    </citation>
    <scope>NUCLEOTIDE SEQUENCE</scope>
    <source>
        <strain evidence="1">PHK-P5</strain>
    </source>
</reference>
<evidence type="ECO:0008006" key="3">
    <source>
        <dbReference type="Google" id="ProtNLM"/>
    </source>
</evidence>
<organism evidence="1 2">
    <name type="scientific">Sneathiella marina</name>
    <dbReference type="NCBI Taxonomy" id="2950108"/>
    <lineage>
        <taxon>Bacteria</taxon>
        <taxon>Pseudomonadati</taxon>
        <taxon>Pseudomonadota</taxon>
        <taxon>Alphaproteobacteria</taxon>
        <taxon>Sneathiellales</taxon>
        <taxon>Sneathiellaceae</taxon>
        <taxon>Sneathiella</taxon>
    </lineage>
</organism>
<proteinExistence type="predicted"/>
<evidence type="ECO:0000313" key="2">
    <source>
        <dbReference type="Proteomes" id="UP001056291"/>
    </source>
</evidence>
<dbReference type="Proteomes" id="UP001056291">
    <property type="component" value="Chromosome"/>
</dbReference>
<accession>A0ABY4W7N4</accession>